<dbReference type="InterPro" id="IPR025857">
    <property type="entry name" value="MacB_PCD"/>
</dbReference>
<gene>
    <name evidence="10" type="primary">macB_2</name>
    <name evidence="10" type="ORF">NCTC13079_01027</name>
</gene>
<dbReference type="EC" id="3.6.3.-" evidence="10"/>
<organism evidence="10 11">
    <name type="scientific">Aedoeadaptatus ivorii</name>
    <dbReference type="NCBI Taxonomy" id="54006"/>
    <lineage>
        <taxon>Bacteria</taxon>
        <taxon>Bacillati</taxon>
        <taxon>Bacillota</taxon>
        <taxon>Tissierellia</taxon>
        <taxon>Tissierellales</taxon>
        <taxon>Peptoniphilaceae</taxon>
        <taxon>Aedoeadaptatus</taxon>
    </lineage>
</organism>
<keyword evidence="2" id="KW-1003">Cell membrane</keyword>
<dbReference type="OrthoDB" id="9770099at2"/>
<dbReference type="RefSeq" id="WP_126465597.1">
    <property type="nucleotide sequence ID" value="NZ_JAUSWF010000003.1"/>
</dbReference>
<keyword evidence="5 7" id="KW-0472">Membrane</keyword>
<dbReference type="Pfam" id="PF02687">
    <property type="entry name" value="FtsX"/>
    <property type="match status" value="1"/>
</dbReference>
<evidence type="ECO:0000259" key="8">
    <source>
        <dbReference type="Pfam" id="PF02687"/>
    </source>
</evidence>
<keyword evidence="11" id="KW-1185">Reference proteome</keyword>
<evidence type="ECO:0000256" key="2">
    <source>
        <dbReference type="ARBA" id="ARBA00022475"/>
    </source>
</evidence>
<reference evidence="10 11" key="1">
    <citation type="submission" date="2018-12" db="EMBL/GenBank/DDBJ databases">
        <authorList>
            <consortium name="Pathogen Informatics"/>
        </authorList>
    </citation>
    <scope>NUCLEOTIDE SEQUENCE [LARGE SCALE GENOMIC DNA]</scope>
    <source>
        <strain evidence="10 11">NCTC13079</strain>
    </source>
</reference>
<evidence type="ECO:0000256" key="1">
    <source>
        <dbReference type="ARBA" id="ARBA00004651"/>
    </source>
</evidence>
<accession>A0A448V1Z7</accession>
<dbReference type="PROSITE" id="PS51257">
    <property type="entry name" value="PROKAR_LIPOPROTEIN"/>
    <property type="match status" value="1"/>
</dbReference>
<evidence type="ECO:0000256" key="5">
    <source>
        <dbReference type="ARBA" id="ARBA00023136"/>
    </source>
</evidence>
<evidence type="ECO:0000256" key="7">
    <source>
        <dbReference type="SAM" id="Phobius"/>
    </source>
</evidence>
<keyword evidence="10" id="KW-0547">Nucleotide-binding</keyword>
<comment type="similarity">
    <text evidence="6">Belongs to the ABC-4 integral membrane protein family.</text>
</comment>
<feature type="transmembrane region" description="Helical" evidence="7">
    <location>
        <begin position="21"/>
        <end position="43"/>
    </location>
</feature>
<feature type="transmembrane region" description="Helical" evidence="7">
    <location>
        <begin position="394"/>
        <end position="416"/>
    </location>
</feature>
<evidence type="ECO:0000256" key="4">
    <source>
        <dbReference type="ARBA" id="ARBA00022989"/>
    </source>
</evidence>
<comment type="subcellular location">
    <subcellularLocation>
        <location evidence="1">Cell membrane</location>
        <topology evidence="1">Multi-pass membrane protein</topology>
    </subcellularLocation>
</comment>
<dbReference type="KEGG" id="piv:NCTC13079_01027"/>
<keyword evidence="4 7" id="KW-1133">Transmembrane helix</keyword>
<dbReference type="GO" id="GO:0005524">
    <property type="term" value="F:ATP binding"/>
    <property type="evidence" value="ECO:0007669"/>
    <property type="project" value="UniProtKB-KW"/>
</dbReference>
<dbReference type="GO" id="GO:0022857">
    <property type="term" value="F:transmembrane transporter activity"/>
    <property type="evidence" value="ECO:0007669"/>
    <property type="project" value="TreeGrafter"/>
</dbReference>
<dbReference type="InterPro" id="IPR050250">
    <property type="entry name" value="Macrolide_Exporter_MacB"/>
</dbReference>
<feature type="transmembrane region" description="Helical" evidence="7">
    <location>
        <begin position="298"/>
        <end position="324"/>
    </location>
</feature>
<evidence type="ECO:0000256" key="6">
    <source>
        <dbReference type="ARBA" id="ARBA00038076"/>
    </source>
</evidence>
<proteinExistence type="inferred from homology"/>
<dbReference type="PANTHER" id="PTHR30572:SF4">
    <property type="entry name" value="ABC TRANSPORTER PERMEASE YTRF"/>
    <property type="match status" value="1"/>
</dbReference>
<feature type="transmembrane region" description="Helical" evidence="7">
    <location>
        <begin position="345"/>
        <end position="374"/>
    </location>
</feature>
<feature type="domain" description="MacB-like periplasmic core" evidence="9">
    <location>
        <begin position="21"/>
        <end position="274"/>
    </location>
</feature>
<dbReference type="GO" id="GO:0016787">
    <property type="term" value="F:hydrolase activity"/>
    <property type="evidence" value="ECO:0007669"/>
    <property type="project" value="UniProtKB-KW"/>
</dbReference>
<dbReference type="PANTHER" id="PTHR30572">
    <property type="entry name" value="MEMBRANE COMPONENT OF TRANSPORTER-RELATED"/>
    <property type="match status" value="1"/>
</dbReference>
<keyword evidence="3 7" id="KW-0812">Transmembrane</keyword>
<name>A0A448V1Z7_9FIRM</name>
<dbReference type="AlphaFoldDB" id="A0A448V1Z7"/>
<dbReference type="Pfam" id="PF12704">
    <property type="entry name" value="MacB_PCD"/>
    <property type="match status" value="1"/>
</dbReference>
<sequence>MSLRDLLSMAKKNLLARKLRTGLTLLGVVIGCVSIIIMMSFGYGMEDNNRRMIEGFGDVKNIDVLPGEESTGGAKRLTAASIKELEKISHVTDVSPVYQNSFKMQYKKFQNDFGQITALDKKTMELYGWKIDTGSKFSGDGKGQILFGKDAARQFYNPDKIQEPEFDEEGKPIELPPPFDAAGKELEIAAMDPSSMGGEALPGTPVANYKVVGVLEETKKMDYDMGIFMTIEGYSELMSKLAMEKPSKTNFDNLRVRIDDMKNAESVSNEIKQLGYKPQGMIEIIKDLNQSMAVVNGIFAGIGSISFIVAAIGIANTMIMSIYERTREIGVMKVIGASIRDIQKLFLVEAGMIGLIGGVFGVLTSLLLSLIFNALGNQFAASQGATETITFSRIPFWLVLVGLGFSTLVGVLAGYFPAKRAMNLSALDAIRSE</sequence>
<evidence type="ECO:0000259" key="9">
    <source>
        <dbReference type="Pfam" id="PF12704"/>
    </source>
</evidence>
<dbReference type="InterPro" id="IPR003838">
    <property type="entry name" value="ABC3_permease_C"/>
</dbReference>
<keyword evidence="10" id="KW-0067">ATP-binding</keyword>
<keyword evidence="10" id="KW-0378">Hydrolase</keyword>
<dbReference type="GO" id="GO:0005886">
    <property type="term" value="C:plasma membrane"/>
    <property type="evidence" value="ECO:0007669"/>
    <property type="project" value="UniProtKB-SubCell"/>
</dbReference>
<feature type="domain" description="ABC3 transporter permease C-terminal" evidence="8">
    <location>
        <begin position="303"/>
        <end position="425"/>
    </location>
</feature>
<protein>
    <submittedName>
        <fullName evidence="10">Macrolide export ATP-binding/permease protein MacB</fullName>
        <ecNumber evidence="10">3.6.3.-</ecNumber>
    </submittedName>
</protein>
<dbReference type="Proteomes" id="UP000269544">
    <property type="component" value="Chromosome"/>
</dbReference>
<evidence type="ECO:0000256" key="3">
    <source>
        <dbReference type="ARBA" id="ARBA00022692"/>
    </source>
</evidence>
<dbReference type="EMBL" id="LR134523">
    <property type="protein sequence ID" value="VEJ35843.1"/>
    <property type="molecule type" value="Genomic_DNA"/>
</dbReference>
<evidence type="ECO:0000313" key="10">
    <source>
        <dbReference type="EMBL" id="VEJ35843.1"/>
    </source>
</evidence>
<evidence type="ECO:0000313" key="11">
    <source>
        <dbReference type="Proteomes" id="UP000269544"/>
    </source>
</evidence>